<dbReference type="PROSITE" id="PS50240">
    <property type="entry name" value="TRYPSIN_DOM"/>
    <property type="match status" value="1"/>
</dbReference>
<evidence type="ECO:0000256" key="4">
    <source>
        <dbReference type="SAM" id="SignalP"/>
    </source>
</evidence>
<evidence type="ECO:0000313" key="6">
    <source>
        <dbReference type="EMBL" id="EFX77152.1"/>
    </source>
</evidence>
<keyword evidence="7" id="KW-1185">Reference proteome</keyword>
<dbReference type="GO" id="GO:0004252">
    <property type="term" value="F:serine-type endopeptidase activity"/>
    <property type="evidence" value="ECO:0000318"/>
    <property type="project" value="GO_Central"/>
</dbReference>
<protein>
    <submittedName>
        <fullName evidence="6">Trypsin</fullName>
        <ecNumber evidence="6">3.4.21.4</ecNumber>
    </submittedName>
</protein>
<feature type="domain" description="Peptidase S1" evidence="5">
    <location>
        <begin position="45"/>
        <end position="290"/>
    </location>
</feature>
<evidence type="ECO:0000256" key="3">
    <source>
        <dbReference type="ARBA" id="ARBA00023157"/>
    </source>
</evidence>
<dbReference type="AlphaFoldDB" id="E9GTT2"/>
<comment type="subcellular location">
    <subcellularLocation>
        <location evidence="1">Secreted</location>
    </subcellularLocation>
</comment>
<evidence type="ECO:0000313" key="7">
    <source>
        <dbReference type="Proteomes" id="UP000000305"/>
    </source>
</evidence>
<dbReference type="OrthoDB" id="10059102at2759"/>
<dbReference type="InParanoid" id="E9GTT2"/>
<feature type="signal peptide" evidence="4">
    <location>
        <begin position="1"/>
        <end position="15"/>
    </location>
</feature>
<dbReference type="FunFam" id="2.40.10.10:FF:000038">
    <property type="entry name" value="Serine protease"/>
    <property type="match status" value="1"/>
</dbReference>
<dbReference type="InterPro" id="IPR001314">
    <property type="entry name" value="Peptidase_S1A"/>
</dbReference>
<keyword evidence="6" id="KW-0378">Hydrolase</keyword>
<sequence>MKCFLLATLLVFAWAAPQQRAVLPRLPLNIILNKRFQNAISSDRILSGSEVVPNSLPFQVSLQRRGLNGAYVQVGGGSILDDSTILHAAHGVVGIMSLVEYRIVAGEHSLSVDSGLEQIRAVSSIVTHPNFDDITYEDDISLIFLTEPLDLSVPSAKPIALPGPTAEFDPPAGFRVNVSGWGTTTSDGDVSDVLRSLEVPVIPDFDCDAAYGGDGVYIAVFPSMVCAGDTVTSRIPYCQGDSGGPLFTGTGETAVQHGIVSWGQSCTYSQFPGVYTQVSYYLDWIAANRR</sequence>
<dbReference type="PANTHER" id="PTHR24252:SF7">
    <property type="entry name" value="HYALIN"/>
    <property type="match status" value="1"/>
</dbReference>
<accession>E9GTT2</accession>
<dbReference type="GO" id="GO:0006508">
    <property type="term" value="P:proteolysis"/>
    <property type="evidence" value="ECO:0007669"/>
    <property type="project" value="InterPro"/>
</dbReference>
<keyword evidence="2" id="KW-0964">Secreted</keyword>
<reference evidence="6 7" key="1">
    <citation type="journal article" date="2011" name="Science">
        <title>The ecoresponsive genome of Daphnia pulex.</title>
        <authorList>
            <person name="Colbourne J.K."/>
            <person name="Pfrender M.E."/>
            <person name="Gilbert D."/>
            <person name="Thomas W.K."/>
            <person name="Tucker A."/>
            <person name="Oakley T.H."/>
            <person name="Tokishita S."/>
            <person name="Aerts A."/>
            <person name="Arnold G.J."/>
            <person name="Basu M.K."/>
            <person name="Bauer D.J."/>
            <person name="Caceres C.E."/>
            <person name="Carmel L."/>
            <person name="Casola C."/>
            <person name="Choi J.H."/>
            <person name="Detter J.C."/>
            <person name="Dong Q."/>
            <person name="Dusheyko S."/>
            <person name="Eads B.D."/>
            <person name="Frohlich T."/>
            <person name="Geiler-Samerotte K.A."/>
            <person name="Gerlach D."/>
            <person name="Hatcher P."/>
            <person name="Jogdeo S."/>
            <person name="Krijgsveld J."/>
            <person name="Kriventseva E.V."/>
            <person name="Kultz D."/>
            <person name="Laforsch C."/>
            <person name="Lindquist E."/>
            <person name="Lopez J."/>
            <person name="Manak J.R."/>
            <person name="Muller J."/>
            <person name="Pangilinan J."/>
            <person name="Patwardhan R.P."/>
            <person name="Pitluck S."/>
            <person name="Pritham E.J."/>
            <person name="Rechtsteiner A."/>
            <person name="Rho M."/>
            <person name="Rogozin I.B."/>
            <person name="Sakarya O."/>
            <person name="Salamov A."/>
            <person name="Schaack S."/>
            <person name="Shapiro H."/>
            <person name="Shiga Y."/>
            <person name="Skalitzky C."/>
            <person name="Smith Z."/>
            <person name="Souvorov A."/>
            <person name="Sung W."/>
            <person name="Tang Z."/>
            <person name="Tsuchiya D."/>
            <person name="Tu H."/>
            <person name="Vos H."/>
            <person name="Wang M."/>
            <person name="Wolf Y.I."/>
            <person name="Yamagata H."/>
            <person name="Yamada T."/>
            <person name="Ye Y."/>
            <person name="Shaw J.R."/>
            <person name="Andrews J."/>
            <person name="Crease T.J."/>
            <person name="Tang H."/>
            <person name="Lucas S.M."/>
            <person name="Robertson H.M."/>
            <person name="Bork P."/>
            <person name="Koonin E.V."/>
            <person name="Zdobnov E.M."/>
            <person name="Grigoriev I.V."/>
            <person name="Lynch M."/>
            <person name="Boore J.L."/>
        </authorList>
    </citation>
    <scope>NUCLEOTIDE SEQUENCE [LARGE SCALE GENOMIC DNA]</scope>
</reference>
<dbReference type="CDD" id="cd00190">
    <property type="entry name" value="Tryp_SPc"/>
    <property type="match status" value="1"/>
</dbReference>
<dbReference type="GO" id="GO:0005576">
    <property type="term" value="C:extracellular region"/>
    <property type="evidence" value="ECO:0007669"/>
    <property type="project" value="UniProtKB-SubCell"/>
</dbReference>
<dbReference type="Proteomes" id="UP000000305">
    <property type="component" value="Unassembled WGS sequence"/>
</dbReference>
<evidence type="ECO:0000256" key="1">
    <source>
        <dbReference type="ARBA" id="ARBA00004613"/>
    </source>
</evidence>
<dbReference type="SUPFAM" id="SSF50494">
    <property type="entry name" value="Trypsin-like serine proteases"/>
    <property type="match status" value="1"/>
</dbReference>
<gene>
    <name evidence="6" type="primary">TRY5H</name>
    <name evidence="6" type="ORF">DAPPUDRAFT_347769</name>
</gene>
<dbReference type="HOGENOM" id="CLU_006842_7_0_1"/>
<name>E9GTT2_DAPPU</name>
<dbReference type="PRINTS" id="PR00722">
    <property type="entry name" value="CHYMOTRYPSIN"/>
</dbReference>
<dbReference type="Gene3D" id="2.40.10.10">
    <property type="entry name" value="Trypsin-like serine proteases"/>
    <property type="match status" value="1"/>
</dbReference>
<dbReference type="STRING" id="6669.E9GTT2"/>
<dbReference type="EC" id="3.4.21.4" evidence="6"/>
<dbReference type="FunCoup" id="E9GTT2">
    <property type="interactions" value="69"/>
</dbReference>
<evidence type="ECO:0000256" key="2">
    <source>
        <dbReference type="ARBA" id="ARBA00022525"/>
    </source>
</evidence>
<dbReference type="Pfam" id="PF00089">
    <property type="entry name" value="Trypsin"/>
    <property type="match status" value="1"/>
</dbReference>
<dbReference type="EMBL" id="GL732564">
    <property type="protein sequence ID" value="EFX77152.1"/>
    <property type="molecule type" value="Genomic_DNA"/>
</dbReference>
<feature type="chain" id="PRO_5012452193" evidence="4">
    <location>
        <begin position="16"/>
        <end position="290"/>
    </location>
</feature>
<dbReference type="InterPro" id="IPR009003">
    <property type="entry name" value="Peptidase_S1_PA"/>
</dbReference>
<dbReference type="PhylomeDB" id="E9GTT2"/>
<organism evidence="6 7">
    <name type="scientific">Daphnia pulex</name>
    <name type="common">Water flea</name>
    <dbReference type="NCBI Taxonomy" id="6669"/>
    <lineage>
        <taxon>Eukaryota</taxon>
        <taxon>Metazoa</taxon>
        <taxon>Ecdysozoa</taxon>
        <taxon>Arthropoda</taxon>
        <taxon>Crustacea</taxon>
        <taxon>Branchiopoda</taxon>
        <taxon>Diplostraca</taxon>
        <taxon>Cladocera</taxon>
        <taxon>Anomopoda</taxon>
        <taxon>Daphniidae</taxon>
        <taxon>Daphnia</taxon>
    </lineage>
</organism>
<keyword evidence="4" id="KW-0732">Signal</keyword>
<dbReference type="KEGG" id="dpx:DAPPUDRAFT_347769"/>
<dbReference type="SMART" id="SM00020">
    <property type="entry name" value="Tryp_SPc"/>
    <property type="match status" value="1"/>
</dbReference>
<dbReference type="eggNOG" id="KOG3627">
    <property type="taxonomic scope" value="Eukaryota"/>
</dbReference>
<dbReference type="PANTHER" id="PTHR24252">
    <property type="entry name" value="ACROSIN-RELATED"/>
    <property type="match status" value="1"/>
</dbReference>
<evidence type="ECO:0000259" key="5">
    <source>
        <dbReference type="PROSITE" id="PS50240"/>
    </source>
</evidence>
<proteinExistence type="predicted"/>
<keyword evidence="3" id="KW-1015">Disulfide bond</keyword>
<dbReference type="InterPro" id="IPR001254">
    <property type="entry name" value="Trypsin_dom"/>
</dbReference>
<dbReference type="InterPro" id="IPR043504">
    <property type="entry name" value="Peptidase_S1_PA_chymotrypsin"/>
</dbReference>